<dbReference type="AlphaFoldDB" id="A0A9X0CLI0"/>
<reference evidence="1" key="1">
    <citation type="submission" date="2023-01" db="EMBL/GenBank/DDBJ databases">
        <title>Genome assembly of the deep-sea coral Lophelia pertusa.</title>
        <authorList>
            <person name="Herrera S."/>
            <person name="Cordes E."/>
        </authorList>
    </citation>
    <scope>NUCLEOTIDE SEQUENCE</scope>
    <source>
        <strain evidence="1">USNM1676648</strain>
        <tissue evidence="1">Polyp</tissue>
    </source>
</reference>
<evidence type="ECO:0000313" key="1">
    <source>
        <dbReference type="EMBL" id="KAJ7365007.1"/>
    </source>
</evidence>
<proteinExistence type="predicted"/>
<organism evidence="1 2">
    <name type="scientific">Desmophyllum pertusum</name>
    <dbReference type="NCBI Taxonomy" id="174260"/>
    <lineage>
        <taxon>Eukaryota</taxon>
        <taxon>Metazoa</taxon>
        <taxon>Cnidaria</taxon>
        <taxon>Anthozoa</taxon>
        <taxon>Hexacorallia</taxon>
        <taxon>Scleractinia</taxon>
        <taxon>Caryophylliina</taxon>
        <taxon>Caryophylliidae</taxon>
        <taxon>Desmophyllum</taxon>
    </lineage>
</organism>
<sequence length="235" mass="26143">MVGGEEGVMYQTIAGQSVDFMLVIKDDKECRLTEGGYEVRVQVIQSDQQILIPSIQDHGDGLYSFSCAGVAGNSTLKVEVEGQNRTEFQKEQGRSGRATFMILSSKMLSGRAGIRGNFSLFLSILNQKSSFDGLEIGAVSHVYDERGRKQLGVKWCWYYHPSQSQTCERSDGHQPSITSVQDHDVFTVFLNLETKKLIIYNVRSMQAELFTGVDGDHVLPMISPRCTSSLTLDVQ</sequence>
<gene>
    <name evidence="1" type="ORF">OS493_007644</name>
</gene>
<keyword evidence="2" id="KW-1185">Reference proteome</keyword>
<dbReference type="EMBL" id="MU827304">
    <property type="protein sequence ID" value="KAJ7365007.1"/>
    <property type="molecule type" value="Genomic_DNA"/>
</dbReference>
<name>A0A9X0CLI0_9CNID</name>
<dbReference type="InterPro" id="IPR013783">
    <property type="entry name" value="Ig-like_fold"/>
</dbReference>
<comment type="caution">
    <text evidence="1">The sequence shown here is derived from an EMBL/GenBank/DDBJ whole genome shotgun (WGS) entry which is preliminary data.</text>
</comment>
<accession>A0A9X0CLI0</accession>
<protein>
    <submittedName>
        <fullName evidence="1">Uncharacterized protein</fullName>
    </submittedName>
</protein>
<dbReference type="Gene3D" id="2.60.40.10">
    <property type="entry name" value="Immunoglobulins"/>
    <property type="match status" value="1"/>
</dbReference>
<dbReference type="Proteomes" id="UP001163046">
    <property type="component" value="Unassembled WGS sequence"/>
</dbReference>
<evidence type="ECO:0000313" key="2">
    <source>
        <dbReference type="Proteomes" id="UP001163046"/>
    </source>
</evidence>